<comment type="function">
    <text evidence="10">Catalyzes the decarboxylation of S-adenosylmethionine to S-adenosylmethioninamine (dcAdoMet), the propylamine donor required for the synthesis of the polyamines spermine and spermidine from the diamine putrescine.</text>
</comment>
<dbReference type="Proteomes" id="UP000662678">
    <property type="component" value="Unassembled WGS sequence"/>
</dbReference>
<evidence type="ECO:0000256" key="2">
    <source>
        <dbReference type="ARBA" id="ARBA00022793"/>
    </source>
</evidence>
<evidence type="ECO:0000256" key="3">
    <source>
        <dbReference type="ARBA" id="ARBA00022813"/>
    </source>
</evidence>
<evidence type="ECO:0000256" key="7">
    <source>
        <dbReference type="ARBA" id="ARBA00023239"/>
    </source>
</evidence>
<dbReference type="InterPro" id="IPR016067">
    <property type="entry name" value="S-AdoMet_deCO2ase_core"/>
</dbReference>
<dbReference type="EC" id="4.1.1.50" evidence="10"/>
<evidence type="ECO:0000256" key="5">
    <source>
        <dbReference type="ARBA" id="ARBA00023115"/>
    </source>
</evidence>
<organism evidence="11 12">
    <name type="scientific">Vogesella fluminis</name>
    <dbReference type="NCBI Taxonomy" id="1069161"/>
    <lineage>
        <taxon>Bacteria</taxon>
        <taxon>Pseudomonadati</taxon>
        <taxon>Pseudomonadota</taxon>
        <taxon>Betaproteobacteria</taxon>
        <taxon>Neisseriales</taxon>
        <taxon>Chromobacteriaceae</taxon>
        <taxon>Vogesella</taxon>
    </lineage>
</organism>
<dbReference type="PANTHER" id="PTHR33866:SF2">
    <property type="entry name" value="S-ADENOSYLMETHIONINE DECARBOXYLASE PROENZYME"/>
    <property type="match status" value="1"/>
</dbReference>
<keyword evidence="6 10" id="KW-0865">Zymogen</keyword>
<evidence type="ECO:0000256" key="1">
    <source>
        <dbReference type="ARBA" id="ARBA00022691"/>
    </source>
</evidence>
<dbReference type="NCBIfam" id="TIGR03330">
    <property type="entry name" value="SAM_DCase_Bsu"/>
    <property type="match status" value="1"/>
</dbReference>
<dbReference type="Gene3D" id="3.30.160.750">
    <property type="match status" value="1"/>
</dbReference>
<comment type="similarity">
    <text evidence="10">Belongs to the prokaryotic AdoMetDC family. Type 1 subfamily.</text>
</comment>
<dbReference type="SUPFAM" id="SSF56276">
    <property type="entry name" value="S-adenosylmethionine decarboxylase"/>
    <property type="match status" value="1"/>
</dbReference>
<comment type="subunit">
    <text evidence="10">Heterotetramer of two alpha and two beta chains arranged as a dimer of alpha/beta heterodimers.</text>
</comment>
<evidence type="ECO:0000313" key="12">
    <source>
        <dbReference type="Proteomes" id="UP000662678"/>
    </source>
</evidence>
<keyword evidence="7 10" id="KW-0456">Lyase</keyword>
<keyword evidence="8 10" id="KW-0704">Schiff base</keyword>
<dbReference type="RefSeq" id="WP_189354560.1">
    <property type="nucleotide sequence ID" value="NZ_BMYP01000047.1"/>
</dbReference>
<keyword evidence="4 10" id="KW-0745">Spermidine biosynthesis</keyword>
<dbReference type="EMBL" id="BMYP01000047">
    <property type="protein sequence ID" value="GHD81317.1"/>
    <property type="molecule type" value="Genomic_DNA"/>
</dbReference>
<dbReference type="Pfam" id="PF02675">
    <property type="entry name" value="AdoMet_dc"/>
    <property type="match status" value="1"/>
</dbReference>
<comment type="PTM">
    <text evidence="10">Is synthesized initially as an inactive proenzyme. Formation of the active enzyme involves a self-maturation process in which the active site pyruvoyl group is generated from an internal serine residue via an autocatalytic post-translational modification. Two non-identical subunits are generated from the proenzyme in this reaction, and the pyruvate is formed at the N-terminus of the alpha chain, which is derived from the carboxyl end of the proenzyme. The post-translation cleavage follows an unusual pathway, termed non-hydrolytic serinolysis, in which the side chain hydroxyl group of the serine supplies its oxygen atom to form the C-terminus of the beta chain, while the remainder of the serine residue undergoes an oxidative deamination to produce ammonia and the pyruvoyl group blocking the N-terminus of the alpha chain.</text>
</comment>
<dbReference type="InterPro" id="IPR042284">
    <property type="entry name" value="AdoMetDC_N"/>
</dbReference>
<evidence type="ECO:0000256" key="4">
    <source>
        <dbReference type="ARBA" id="ARBA00023066"/>
    </source>
</evidence>
<feature type="site" description="Cleavage (non-hydrolytic); by autolysis" evidence="10">
    <location>
        <begin position="63"/>
        <end position="64"/>
    </location>
</feature>
<keyword evidence="1 10" id="KW-0949">S-adenosyl-L-methionine</keyword>
<keyword evidence="2 10" id="KW-0210">Decarboxylase</keyword>
<dbReference type="PANTHER" id="PTHR33866">
    <property type="entry name" value="S-ADENOSYLMETHIONINE DECARBOXYLASE PROENZYME"/>
    <property type="match status" value="1"/>
</dbReference>
<comment type="catalytic activity">
    <reaction evidence="10">
        <text>S-adenosyl-L-methionine + H(+) = S-adenosyl 3-(methylsulfanyl)propylamine + CO2</text>
        <dbReference type="Rhea" id="RHEA:15981"/>
        <dbReference type="ChEBI" id="CHEBI:15378"/>
        <dbReference type="ChEBI" id="CHEBI:16526"/>
        <dbReference type="ChEBI" id="CHEBI:57443"/>
        <dbReference type="ChEBI" id="CHEBI:59789"/>
        <dbReference type="EC" id="4.1.1.50"/>
    </reaction>
</comment>
<evidence type="ECO:0000256" key="10">
    <source>
        <dbReference type="HAMAP-Rule" id="MF_00464"/>
    </source>
</evidence>
<dbReference type="InterPro" id="IPR003826">
    <property type="entry name" value="AdoMetDC_fam_prok"/>
</dbReference>
<comment type="cofactor">
    <cofactor evidence="10">
        <name>pyruvate</name>
        <dbReference type="ChEBI" id="CHEBI:15361"/>
    </cofactor>
    <text evidence="10">Binds 1 pyruvoyl group covalently per subunit.</text>
</comment>
<keyword evidence="12" id="KW-1185">Reference proteome</keyword>
<feature type="modified residue" description="Pyruvic acid (Ser); by autocatalysis" evidence="10">
    <location>
        <position position="64"/>
    </location>
</feature>
<dbReference type="HAMAP" id="MF_00464">
    <property type="entry name" value="AdoMetDC_1"/>
    <property type="match status" value="1"/>
</dbReference>
<dbReference type="Gene3D" id="3.30.360.110">
    <property type="entry name" value="S-adenosylmethionine decarboxylase domain"/>
    <property type="match status" value="1"/>
</dbReference>
<feature type="chain" id="PRO_5044927380" description="S-adenosylmethionine decarboxylase alpha chain" evidence="10">
    <location>
        <begin position="64"/>
        <end position="125"/>
    </location>
</feature>
<name>A0ABQ3HEG2_9NEIS</name>
<keyword evidence="9 10" id="KW-0670">Pyruvate</keyword>
<evidence type="ECO:0000313" key="11">
    <source>
        <dbReference type="EMBL" id="GHD81317.1"/>
    </source>
</evidence>
<feature type="active site" description="Proton donor; for catalytic activity" evidence="10">
    <location>
        <position position="84"/>
    </location>
</feature>
<gene>
    <name evidence="10" type="primary">speH</name>
    <name evidence="11" type="ORF">GCM10011419_27070</name>
</gene>
<keyword evidence="5 10" id="KW-0620">Polyamine biosynthesis</keyword>
<comment type="caution">
    <text evidence="11">The sequence shown here is derived from an EMBL/GenBank/DDBJ whole genome shotgun (WGS) entry which is preliminary data.</text>
</comment>
<evidence type="ECO:0000256" key="8">
    <source>
        <dbReference type="ARBA" id="ARBA00023270"/>
    </source>
</evidence>
<evidence type="ECO:0000256" key="6">
    <source>
        <dbReference type="ARBA" id="ARBA00023145"/>
    </source>
</evidence>
<feature type="chain" id="PRO_5044927379" description="S-adenosylmethionine decarboxylase beta chain" evidence="10">
    <location>
        <begin position="1"/>
        <end position="63"/>
    </location>
</feature>
<reference evidence="12" key="1">
    <citation type="journal article" date="2019" name="Int. J. Syst. Evol. Microbiol.">
        <title>The Global Catalogue of Microorganisms (GCM) 10K type strain sequencing project: providing services to taxonomists for standard genome sequencing and annotation.</title>
        <authorList>
            <consortium name="The Broad Institute Genomics Platform"/>
            <consortium name="The Broad Institute Genome Sequencing Center for Infectious Disease"/>
            <person name="Wu L."/>
            <person name="Ma J."/>
        </authorList>
    </citation>
    <scope>NUCLEOTIDE SEQUENCE [LARGE SCALE GENOMIC DNA]</scope>
    <source>
        <strain evidence="12">KCTC 23713</strain>
    </source>
</reference>
<sequence length="125" mass="13096">MSHLGEHLLADLYDCPAAALADAAAVERALHAAARAAGAHVLAGHFHHFGPGQGVTGVLLLAESHISIHTWPEHGYAAVDLFLCGQAAHQAALAVLQQRLQVGRIEQRCVARGNVGETAPVRHAI</sequence>
<feature type="active site" description="Schiff-base intermediate with substrate; via pyruvic acid" evidence="10">
    <location>
        <position position="64"/>
    </location>
</feature>
<protein>
    <recommendedName>
        <fullName evidence="10">S-adenosylmethionine decarboxylase proenzyme</fullName>
        <shortName evidence="10">AdoMetDC</shortName>
        <shortName evidence="10">SAMDC</shortName>
        <ecNumber evidence="10">4.1.1.50</ecNumber>
    </recommendedName>
    <component>
        <recommendedName>
            <fullName evidence="10">S-adenosylmethionine decarboxylase beta chain</fullName>
        </recommendedName>
    </component>
    <component>
        <recommendedName>
            <fullName evidence="10">S-adenosylmethionine decarboxylase alpha chain</fullName>
        </recommendedName>
    </component>
</protein>
<comment type="pathway">
    <text evidence="10">Amine and polyamine biosynthesis; S-adenosylmethioninamine biosynthesis; S-adenosylmethioninamine from S-adenosyl-L-methionine: step 1/1.</text>
</comment>
<feature type="active site" description="Proton acceptor; for processing activity" evidence="10">
    <location>
        <position position="69"/>
    </location>
</feature>
<proteinExistence type="inferred from homology"/>
<evidence type="ECO:0000256" key="9">
    <source>
        <dbReference type="ARBA" id="ARBA00023317"/>
    </source>
</evidence>
<dbReference type="InterPro" id="IPR017716">
    <property type="entry name" value="S-AdoMet_deCOase_pro-enz"/>
</dbReference>
<dbReference type="InterPro" id="IPR042286">
    <property type="entry name" value="AdoMetDC_C"/>
</dbReference>
<accession>A0ABQ3HEG2</accession>
<keyword evidence="3 10" id="KW-0068">Autocatalytic cleavage</keyword>